<reference evidence="2 3" key="1">
    <citation type="submission" date="2024-11" db="EMBL/GenBank/DDBJ databases">
        <title>Chromosome-level genome assembly of Eucalyptus globulus Labill. provides insights into its genome evolution.</title>
        <authorList>
            <person name="Li X."/>
        </authorList>
    </citation>
    <scope>NUCLEOTIDE SEQUENCE [LARGE SCALE GENOMIC DNA]</scope>
    <source>
        <strain evidence="2">CL2024</strain>
        <tissue evidence="2">Fresh tender leaves</tissue>
    </source>
</reference>
<sequence length="69" mass="7777">MAPHANRLADIGREGFALVNRFYGRGTSGQAPKRQYDVPKKYSPVPSDEREIDCKKAAKKYNGMVVTKY</sequence>
<dbReference type="Proteomes" id="UP001634007">
    <property type="component" value="Unassembled WGS sequence"/>
</dbReference>
<name>A0ABD3JHZ0_EUCGL</name>
<protein>
    <submittedName>
        <fullName evidence="2">Uncharacterized protein</fullName>
    </submittedName>
</protein>
<evidence type="ECO:0000313" key="3">
    <source>
        <dbReference type="Proteomes" id="UP001634007"/>
    </source>
</evidence>
<accession>A0ABD3JHZ0</accession>
<feature type="region of interest" description="Disordered" evidence="1">
    <location>
        <begin position="26"/>
        <end position="49"/>
    </location>
</feature>
<comment type="caution">
    <text evidence="2">The sequence shown here is derived from an EMBL/GenBank/DDBJ whole genome shotgun (WGS) entry which is preliminary data.</text>
</comment>
<keyword evidence="3" id="KW-1185">Reference proteome</keyword>
<dbReference type="AlphaFoldDB" id="A0ABD3JHZ0"/>
<organism evidence="2 3">
    <name type="scientific">Eucalyptus globulus</name>
    <name type="common">Tasmanian blue gum</name>
    <dbReference type="NCBI Taxonomy" id="34317"/>
    <lineage>
        <taxon>Eukaryota</taxon>
        <taxon>Viridiplantae</taxon>
        <taxon>Streptophyta</taxon>
        <taxon>Embryophyta</taxon>
        <taxon>Tracheophyta</taxon>
        <taxon>Spermatophyta</taxon>
        <taxon>Magnoliopsida</taxon>
        <taxon>eudicotyledons</taxon>
        <taxon>Gunneridae</taxon>
        <taxon>Pentapetalae</taxon>
        <taxon>rosids</taxon>
        <taxon>malvids</taxon>
        <taxon>Myrtales</taxon>
        <taxon>Myrtaceae</taxon>
        <taxon>Myrtoideae</taxon>
        <taxon>Eucalypteae</taxon>
        <taxon>Eucalyptus</taxon>
    </lineage>
</organism>
<evidence type="ECO:0000256" key="1">
    <source>
        <dbReference type="SAM" id="MobiDB-lite"/>
    </source>
</evidence>
<dbReference type="EMBL" id="JBJKBG010000008">
    <property type="protein sequence ID" value="KAL3727711.1"/>
    <property type="molecule type" value="Genomic_DNA"/>
</dbReference>
<evidence type="ECO:0000313" key="2">
    <source>
        <dbReference type="EMBL" id="KAL3727711.1"/>
    </source>
</evidence>
<proteinExistence type="predicted"/>
<gene>
    <name evidence="2" type="ORF">ACJRO7_032451</name>
</gene>